<protein>
    <recommendedName>
        <fullName evidence="3">GAF domain-containing protein</fullName>
    </recommendedName>
</protein>
<keyword evidence="2" id="KW-1185">Reference proteome</keyword>
<evidence type="ECO:0000313" key="2">
    <source>
        <dbReference type="Proteomes" id="UP000651271"/>
    </source>
</evidence>
<gene>
    <name evidence="1" type="ORF">H8B04_07385</name>
</gene>
<dbReference type="Proteomes" id="UP000651271">
    <property type="component" value="Unassembled WGS sequence"/>
</dbReference>
<comment type="caution">
    <text evidence="1">The sequence shown here is derived from an EMBL/GenBank/DDBJ whole genome shotgun (WGS) entry which is preliminary data.</text>
</comment>
<proteinExistence type="predicted"/>
<dbReference type="RefSeq" id="WP_190301932.1">
    <property type="nucleotide sequence ID" value="NZ_JACOIJ010000010.1"/>
</dbReference>
<accession>A0ABR7YDM2</accession>
<evidence type="ECO:0000313" key="1">
    <source>
        <dbReference type="EMBL" id="MBD1429391.1"/>
    </source>
</evidence>
<reference evidence="1 2" key="1">
    <citation type="submission" date="2020-08" db="EMBL/GenBank/DDBJ databases">
        <title>Sphingobacterium sp. DN04309 isolated from aquaculture water.</title>
        <authorList>
            <person name="Zhang M."/>
        </authorList>
    </citation>
    <scope>NUCLEOTIDE SEQUENCE [LARGE SCALE GENOMIC DNA]</scope>
    <source>
        <strain evidence="1 2">DN04309</strain>
    </source>
</reference>
<evidence type="ECO:0008006" key="3">
    <source>
        <dbReference type="Google" id="ProtNLM"/>
    </source>
</evidence>
<sequence length="767" mass="89205">MPFKNIHIDLNIDSSDIQQEFSLSPVIAKIKTISEDASYGTKLLAKELLHIIEENHVENLSVKKDSEKFKPIFEIISNLSGDINFSTEEPIAFGFPVPDKLIFSSSNLQELSANGLKFYEGETNCDTINTKNLILYNLILERFYGINSIETDYIFESSFAGYTKYYELKIDFSFVDIQYQGTLPKIDLAAIRDNKFHSYDALNDALAGIDLSKFKFEGLSILRFKNRDKEFIIKRLQDIIKNVNIKNKESLKEELNSIFRSIIHKNDLDFFFLPIFELSGFPISENEYAKKSILLGEYMNHSIACSLCSIYSYLSEPIIWSYGIDQDLNINDQVFIQILKDNGITNYLGIPLFHTDRFVGFIEIYSKHNNFDKNDALKLKPYLPHFAQLSNDFVAYLKNQLNNIILQNYTSIQPALQWRFNEVAVSYFSQLNSNKETAKLDKIIFKDVYPIYGAVDIKDSTRIRNAAQKQTLLHHLESLKQLYEELITHQDFDYLHCYGQNFENAYQCIHDKGIEKNIVNLRTFLEKKVPIFLAEIKPKLEDNVKLLITIDEIERNNTLILDPNNDPFEKSLRAFTQMIKSEYDDLNKQLQSIFPCYFETFRTDGVEYDAYIGQSITPTSTFRDEILHEMCKHQILSMIRVVQKARTLSTDLPLPLKTTQLLFVHPEKISISFREDEKRFDVEGGYNIRYQIIKKRIDKALIENTKERLVQPETIAIVFSNEYIKDDIQKILEEIILSGLIEKDYEFLTLEELQGVSELRAIRVKVI</sequence>
<dbReference type="EMBL" id="JACOIJ010000010">
    <property type="protein sequence ID" value="MBD1429391.1"/>
    <property type="molecule type" value="Genomic_DNA"/>
</dbReference>
<organism evidence="1 2">
    <name type="scientific">Sphingobacterium litopenaei</name>
    <dbReference type="NCBI Taxonomy" id="2763500"/>
    <lineage>
        <taxon>Bacteria</taxon>
        <taxon>Pseudomonadati</taxon>
        <taxon>Bacteroidota</taxon>
        <taxon>Sphingobacteriia</taxon>
        <taxon>Sphingobacteriales</taxon>
        <taxon>Sphingobacteriaceae</taxon>
        <taxon>Sphingobacterium</taxon>
    </lineage>
</organism>
<name>A0ABR7YDM2_9SPHI</name>